<dbReference type="Pfam" id="PF10224">
    <property type="entry name" value="DUF2205"/>
    <property type="match status" value="1"/>
</dbReference>
<accession>A0A9P9D692</accession>
<dbReference type="Gene3D" id="1.20.5.170">
    <property type="match status" value="1"/>
</dbReference>
<dbReference type="Proteomes" id="UP000738349">
    <property type="component" value="Unassembled WGS sequence"/>
</dbReference>
<comment type="caution">
    <text evidence="2">The sequence shown here is derived from an EMBL/GenBank/DDBJ whole genome shotgun (WGS) entry which is preliminary data.</text>
</comment>
<gene>
    <name evidence="2" type="ORF">EDB81DRAFT_670281</name>
</gene>
<dbReference type="AlphaFoldDB" id="A0A9P9D692"/>
<name>A0A9P9D692_9HYPO</name>
<feature type="region of interest" description="Disordered" evidence="1">
    <location>
        <begin position="1"/>
        <end position="81"/>
    </location>
</feature>
<reference evidence="2" key="1">
    <citation type="journal article" date="2021" name="Nat. Commun.">
        <title>Genetic determinants of endophytism in the Arabidopsis root mycobiome.</title>
        <authorList>
            <person name="Mesny F."/>
            <person name="Miyauchi S."/>
            <person name="Thiergart T."/>
            <person name="Pickel B."/>
            <person name="Atanasova L."/>
            <person name="Karlsson M."/>
            <person name="Huettel B."/>
            <person name="Barry K.W."/>
            <person name="Haridas S."/>
            <person name="Chen C."/>
            <person name="Bauer D."/>
            <person name="Andreopoulos W."/>
            <person name="Pangilinan J."/>
            <person name="LaButti K."/>
            <person name="Riley R."/>
            <person name="Lipzen A."/>
            <person name="Clum A."/>
            <person name="Drula E."/>
            <person name="Henrissat B."/>
            <person name="Kohler A."/>
            <person name="Grigoriev I.V."/>
            <person name="Martin F.M."/>
            <person name="Hacquard S."/>
        </authorList>
    </citation>
    <scope>NUCLEOTIDE SEQUENCE</scope>
    <source>
        <strain evidence="2">MPI-CAGE-AT-0147</strain>
    </source>
</reference>
<organism evidence="2 3">
    <name type="scientific">Dactylonectria macrodidyma</name>
    <dbReference type="NCBI Taxonomy" id="307937"/>
    <lineage>
        <taxon>Eukaryota</taxon>
        <taxon>Fungi</taxon>
        <taxon>Dikarya</taxon>
        <taxon>Ascomycota</taxon>
        <taxon>Pezizomycotina</taxon>
        <taxon>Sordariomycetes</taxon>
        <taxon>Hypocreomycetidae</taxon>
        <taxon>Hypocreales</taxon>
        <taxon>Nectriaceae</taxon>
        <taxon>Dactylonectria</taxon>
    </lineage>
</organism>
<protein>
    <submittedName>
        <fullName evidence="2">Uncharacterized protein</fullName>
    </submittedName>
</protein>
<sequence length="150" mass="16642">MDRYYPLPISGPQHPNPAAIDPVDRAARSSVQTPAPTHPIVPQRNSSGTVVHEKEGTSESVETTGGPDDVQAMSPRRTSEDIEVLSREVRAELSRHARALRESLHLILYRIEAVKAHHGKLDSNNKLMQTCIRVLMSWSKSTASDSREKN</sequence>
<evidence type="ECO:0000313" key="2">
    <source>
        <dbReference type="EMBL" id="KAH7113436.1"/>
    </source>
</evidence>
<dbReference type="OrthoDB" id="2163284at2759"/>
<evidence type="ECO:0000256" key="1">
    <source>
        <dbReference type="SAM" id="MobiDB-lite"/>
    </source>
</evidence>
<evidence type="ECO:0000313" key="3">
    <source>
        <dbReference type="Proteomes" id="UP000738349"/>
    </source>
</evidence>
<proteinExistence type="predicted"/>
<dbReference type="InterPro" id="IPR019357">
    <property type="entry name" value="SCOC"/>
</dbReference>
<keyword evidence="3" id="KW-1185">Reference proteome</keyword>
<dbReference type="EMBL" id="JAGMUV010000035">
    <property type="protein sequence ID" value="KAH7113436.1"/>
    <property type="molecule type" value="Genomic_DNA"/>
</dbReference>